<evidence type="ECO:0000313" key="7">
    <source>
        <dbReference type="Proteomes" id="UP000515152"/>
    </source>
</evidence>
<dbReference type="Pfam" id="PF02210">
    <property type="entry name" value="Laminin_G_2"/>
    <property type="match status" value="2"/>
</dbReference>
<dbReference type="RefSeq" id="XP_031434003.1">
    <property type="nucleotide sequence ID" value="XM_031578143.2"/>
</dbReference>
<name>A0A6P8G213_CLUHA</name>
<dbReference type="InterPro" id="IPR013320">
    <property type="entry name" value="ConA-like_dom_sf"/>
</dbReference>
<dbReference type="OrthoDB" id="9026019at2759"/>
<dbReference type="AlphaFoldDB" id="A0A6P8G213"/>
<evidence type="ECO:0000256" key="5">
    <source>
        <dbReference type="PROSITE-ProRule" id="PRU01201"/>
    </source>
</evidence>
<evidence type="ECO:0000256" key="3">
    <source>
        <dbReference type="ARBA" id="ARBA00023180"/>
    </source>
</evidence>
<dbReference type="Pfam" id="PF16184">
    <property type="entry name" value="Cadherin_3"/>
    <property type="match status" value="3"/>
</dbReference>
<reference evidence="8" key="1">
    <citation type="submission" date="2025-08" db="UniProtKB">
        <authorList>
            <consortium name="RefSeq"/>
        </authorList>
    </citation>
    <scope>IDENTIFICATION</scope>
</reference>
<dbReference type="PROSITE" id="PS51854">
    <property type="entry name" value="CSPG"/>
    <property type="match status" value="3"/>
</dbReference>
<dbReference type="PANTHER" id="PTHR45739">
    <property type="entry name" value="MATRIX PROTEIN, PUTATIVE-RELATED"/>
    <property type="match status" value="1"/>
</dbReference>
<feature type="repeat" description="CSPG" evidence="5">
    <location>
        <begin position="426"/>
        <end position="521"/>
    </location>
</feature>
<dbReference type="PANTHER" id="PTHR45739:SF12">
    <property type="entry name" value="CHONDROITIN SULFATE PROTEOGLYCAN 4-LIKE ISOFORM X2"/>
    <property type="match status" value="1"/>
</dbReference>
<evidence type="ECO:0000256" key="2">
    <source>
        <dbReference type="ARBA" id="ARBA00022737"/>
    </source>
</evidence>
<accession>A0A6P8G213</accession>
<dbReference type="SUPFAM" id="SSF49899">
    <property type="entry name" value="Concanavalin A-like lectins/glucanases"/>
    <property type="match status" value="2"/>
</dbReference>
<dbReference type="SMART" id="SM00282">
    <property type="entry name" value="LamG"/>
    <property type="match status" value="2"/>
</dbReference>
<protein>
    <submittedName>
        <fullName evidence="8">Chondroitin sulfate proteoglycan 4</fullName>
    </submittedName>
</protein>
<sequence>MDNSADFWKSILWWWRGFPLLLFVVSQTIAASFYGDGFVLLKAVESSVRTSLHVRFRTAHSSGVLFLAAGDTDFCLVELHSGRIQVSMDLGSGVRSLRSEKGVQLNDLVWHTMELRQDQRNVTLTVDKHSHTSLRMLGPDLELSIQDGLFVGGLGGLERPYLSTERMPVGFRGCLDEVLFNQHNLLSSLRPYSGYKTVHEVSLGCSPEFSASADDSINFFSSRAYMSLPTWDMAQEGVFECQLHRSAKDGIILYSSASEGHYIAIELQDDHVVAVIGAATMKTKLRSPLPVSEHDWHQVKLHLSTLTVHLCVGADMQNSSLGLHTNALQLSGPLFIGGLDGNTRVQARKKGLRSLADKQIGGGSLRGCLKHIRVNAQKMGLPNAMVTKDASVGCETETFDSITTPSPIPAPGNGSVGVSGADCKRGQSFLVLENLIVPEGGRAPLGFQHVKMNVEIRSLGISQSQIMFRIAEQPVHGQLRLDVDPEQEEHTFSLLDLWHGRVMYVHGGSEDQVDFFIFSVFSSSKRQLPACIRGNKLHRFNISITPSNDAPELSFPEGSLFVLLEQSKRRLTTDMLRVIDPDSNSTDLIFTVLGNLNTDAGFLEIEDDPGQAIKNFSYLNLEQGKVYYVHTGIITNSRMALRVSDGDKVSNTAVLRLMAVPLEYKVVNNTGAEVTQGGWALLSSTHLAVQVNVAQQVVELRYDVAEPPQYGELQRLHSSGEWKNTWIFSQKLLEKDRIRYLSTYLGSHPGNVTDSFRFRVTIGSTTTEEMLFPIVVQGIHYKVIKSKMEVDTERRVTLTPQDLRAVSKGMKILESDLYFLLLSLPKKGDLLLDDKVLRINSTFSQKTFLI</sequence>
<keyword evidence="1" id="KW-0732">Signal</keyword>
<dbReference type="GO" id="GO:0009653">
    <property type="term" value="P:anatomical structure morphogenesis"/>
    <property type="evidence" value="ECO:0007669"/>
    <property type="project" value="TreeGrafter"/>
</dbReference>
<evidence type="ECO:0000259" key="6">
    <source>
        <dbReference type="PROSITE" id="PS50025"/>
    </source>
</evidence>
<organism evidence="7 8">
    <name type="scientific">Clupea harengus</name>
    <name type="common">Atlantic herring</name>
    <dbReference type="NCBI Taxonomy" id="7950"/>
    <lineage>
        <taxon>Eukaryota</taxon>
        <taxon>Metazoa</taxon>
        <taxon>Chordata</taxon>
        <taxon>Craniata</taxon>
        <taxon>Vertebrata</taxon>
        <taxon>Euteleostomi</taxon>
        <taxon>Actinopterygii</taxon>
        <taxon>Neopterygii</taxon>
        <taxon>Teleostei</taxon>
        <taxon>Clupei</taxon>
        <taxon>Clupeiformes</taxon>
        <taxon>Clupeoidei</taxon>
        <taxon>Clupeidae</taxon>
        <taxon>Clupea</taxon>
    </lineage>
</organism>
<dbReference type="PROSITE" id="PS50025">
    <property type="entry name" value="LAM_G_DOMAIN"/>
    <property type="match status" value="2"/>
</dbReference>
<evidence type="ECO:0000256" key="1">
    <source>
        <dbReference type="ARBA" id="ARBA00022729"/>
    </source>
</evidence>
<dbReference type="InterPro" id="IPR039005">
    <property type="entry name" value="CSPG_rpt"/>
</dbReference>
<dbReference type="InterPro" id="IPR001791">
    <property type="entry name" value="Laminin_G"/>
</dbReference>
<proteinExistence type="predicted"/>
<feature type="domain" description="Laminin G" evidence="6">
    <location>
        <begin position="28"/>
        <end position="205"/>
    </location>
</feature>
<keyword evidence="7" id="KW-1185">Reference proteome</keyword>
<dbReference type="GeneID" id="116222915"/>
<feature type="repeat" description="CSPG" evidence="5">
    <location>
        <begin position="551"/>
        <end position="646"/>
    </location>
</feature>
<feature type="domain" description="Laminin G" evidence="6">
    <location>
        <begin position="215"/>
        <end position="394"/>
    </location>
</feature>
<evidence type="ECO:0000313" key="8">
    <source>
        <dbReference type="RefSeq" id="XP_031434003.1"/>
    </source>
</evidence>
<dbReference type="Proteomes" id="UP000515152">
    <property type="component" value="Chromosome 12"/>
</dbReference>
<keyword evidence="3" id="KW-0325">Glycoprotein</keyword>
<dbReference type="CDD" id="cd00110">
    <property type="entry name" value="LamG"/>
    <property type="match status" value="2"/>
</dbReference>
<keyword evidence="2" id="KW-0677">Repeat</keyword>
<gene>
    <name evidence="8" type="primary">LOC116222915</name>
</gene>
<comment type="caution">
    <text evidence="4">Lacks conserved residue(s) required for the propagation of feature annotation.</text>
</comment>
<dbReference type="Gene3D" id="2.60.120.200">
    <property type="match status" value="2"/>
</dbReference>
<evidence type="ECO:0000256" key="4">
    <source>
        <dbReference type="PROSITE-ProRule" id="PRU00122"/>
    </source>
</evidence>
<dbReference type="InterPro" id="IPR051561">
    <property type="entry name" value="FRAS1_ECM"/>
</dbReference>
<feature type="repeat" description="CSPG" evidence="5">
    <location>
        <begin position="663"/>
        <end position="761"/>
    </location>
</feature>
<dbReference type="KEGG" id="char:116222915"/>